<name>A0A2K4YF18_9MYCO</name>
<sequence length="58" mass="6641">MAEKTANLVHEKNWCYPSGKAVCMQMQMLRLLDDAEDNPHLCSKQANPPASLWINQRL</sequence>
<evidence type="ECO:0000313" key="2">
    <source>
        <dbReference type="Proteomes" id="UP000236318"/>
    </source>
</evidence>
<protein>
    <submittedName>
        <fullName evidence="1">Uncharacterized protein</fullName>
    </submittedName>
</protein>
<evidence type="ECO:0000313" key="1">
    <source>
        <dbReference type="EMBL" id="SOX55367.1"/>
    </source>
</evidence>
<keyword evidence="2" id="KW-1185">Reference proteome</keyword>
<dbReference type="EMBL" id="FXEG02000003">
    <property type="protein sequence ID" value="SOX55367.1"/>
    <property type="molecule type" value="Genomic_DNA"/>
</dbReference>
<organism evidence="1 2">
    <name type="scientific">Mycobacterium ahvazicum</name>
    <dbReference type="NCBI Taxonomy" id="1964395"/>
    <lineage>
        <taxon>Bacteria</taxon>
        <taxon>Bacillati</taxon>
        <taxon>Actinomycetota</taxon>
        <taxon>Actinomycetes</taxon>
        <taxon>Mycobacteriales</taxon>
        <taxon>Mycobacteriaceae</taxon>
        <taxon>Mycobacterium</taxon>
        <taxon>Mycobacterium simiae complex</taxon>
    </lineage>
</organism>
<comment type="caution">
    <text evidence="1">The sequence shown here is derived from an EMBL/GenBank/DDBJ whole genome shotgun (WGS) entry which is preliminary data.</text>
</comment>
<reference evidence="1" key="1">
    <citation type="submission" date="2018-01" db="EMBL/GenBank/DDBJ databases">
        <authorList>
            <consortium name="Urmite Genomes"/>
        </authorList>
    </citation>
    <scope>NUCLEOTIDE SEQUENCE [LARGE SCALE GENOMIC DNA]</scope>
    <source>
        <strain evidence="1">AFP003</strain>
    </source>
</reference>
<dbReference type="Proteomes" id="UP000236318">
    <property type="component" value="Unassembled WGS sequence"/>
</dbReference>
<gene>
    <name evidence="1" type="ORF">MAAFP003_4058</name>
</gene>
<proteinExistence type="predicted"/>
<accession>A0A2K4YF18</accession>
<dbReference type="AlphaFoldDB" id="A0A2K4YF18"/>